<comment type="caution">
    <text evidence="6">The sequence shown here is derived from an EMBL/GenBank/DDBJ whole genome shotgun (WGS) entry which is preliminary data.</text>
</comment>
<keyword evidence="3" id="KW-0408">Iron</keyword>
<keyword evidence="7" id="KW-1185">Reference proteome</keyword>
<dbReference type="SMART" id="SM00704">
    <property type="entry name" value="ZnF_CDGSH"/>
    <property type="match status" value="2"/>
</dbReference>
<gene>
    <name evidence="6" type="ORF">G7B40_027685</name>
</gene>
<reference evidence="7" key="1">
    <citation type="journal article" date="2021" name="Science">
        <title>Hunting the eagle killer: A cyanobacterial neurotoxin causes vacuolar myelinopathy.</title>
        <authorList>
            <person name="Breinlinger S."/>
            <person name="Phillips T.J."/>
            <person name="Haram B.N."/>
            <person name="Mares J."/>
            <person name="Martinez Yerena J.A."/>
            <person name="Hrouzek P."/>
            <person name="Sobotka R."/>
            <person name="Henderson W.M."/>
            <person name="Schmieder P."/>
            <person name="Williams S.M."/>
            <person name="Lauderdale J.D."/>
            <person name="Wilde H.D."/>
            <person name="Gerrin W."/>
            <person name="Kust A."/>
            <person name="Washington J.W."/>
            <person name="Wagner C."/>
            <person name="Geier B."/>
            <person name="Liebeke M."/>
            <person name="Enke H."/>
            <person name="Niedermeyer T.H.J."/>
            <person name="Wilde S.B."/>
        </authorList>
    </citation>
    <scope>NUCLEOTIDE SEQUENCE [LARGE SCALE GENOMIC DNA]</scope>
    <source>
        <strain evidence="7">Thurmond2011</strain>
    </source>
</reference>
<feature type="domain" description="Iron-binding zinc finger CDGSH type" evidence="5">
    <location>
        <begin position="46"/>
        <end position="77"/>
    </location>
</feature>
<evidence type="ECO:0000313" key="7">
    <source>
        <dbReference type="Proteomes" id="UP000667802"/>
    </source>
</evidence>
<accession>A0AAP5IDF5</accession>
<dbReference type="EMBL" id="JAALHA020000017">
    <property type="protein sequence ID" value="MDR9898314.1"/>
    <property type="molecule type" value="Genomic_DNA"/>
</dbReference>
<sequence length="78" mass="8515">MSQPIIVEKKPAVLELEPGQYHWCSCGKSSNQPFCNGSHKGTDFTPLAFDVTETKTVALCNCKHTSNSPYCDGSHAKL</sequence>
<dbReference type="PANTHER" id="PTHR46491">
    <property type="entry name" value="CDGSH IRON SULFUR DOMAIN PROTEIN HOMOLOG"/>
    <property type="match status" value="1"/>
</dbReference>
<dbReference type="Pfam" id="PF09360">
    <property type="entry name" value="zf-CDGSH"/>
    <property type="match status" value="2"/>
</dbReference>
<dbReference type="InterPro" id="IPR052950">
    <property type="entry name" value="CISD"/>
</dbReference>
<evidence type="ECO:0000256" key="4">
    <source>
        <dbReference type="ARBA" id="ARBA00023014"/>
    </source>
</evidence>
<dbReference type="GO" id="GO:0005737">
    <property type="term" value="C:cytoplasm"/>
    <property type="evidence" value="ECO:0007669"/>
    <property type="project" value="UniProtKB-ARBA"/>
</dbReference>
<evidence type="ECO:0000256" key="2">
    <source>
        <dbReference type="ARBA" id="ARBA00022723"/>
    </source>
</evidence>
<dbReference type="RefSeq" id="WP_208349700.1">
    <property type="nucleotide sequence ID" value="NZ_JAALHA020000017.1"/>
</dbReference>
<dbReference type="Gene3D" id="3.40.5.90">
    <property type="entry name" value="CDGSH iron-sulfur domain, mitoNEET-type"/>
    <property type="match status" value="2"/>
</dbReference>
<dbReference type="GO" id="GO:0046872">
    <property type="term" value="F:metal ion binding"/>
    <property type="evidence" value="ECO:0007669"/>
    <property type="project" value="UniProtKB-KW"/>
</dbReference>
<organism evidence="6 7">
    <name type="scientific">Aetokthonos hydrillicola Thurmond2011</name>
    <dbReference type="NCBI Taxonomy" id="2712845"/>
    <lineage>
        <taxon>Bacteria</taxon>
        <taxon>Bacillati</taxon>
        <taxon>Cyanobacteriota</taxon>
        <taxon>Cyanophyceae</taxon>
        <taxon>Nostocales</taxon>
        <taxon>Hapalosiphonaceae</taxon>
        <taxon>Aetokthonos</taxon>
    </lineage>
</organism>
<evidence type="ECO:0000259" key="5">
    <source>
        <dbReference type="SMART" id="SM00704"/>
    </source>
</evidence>
<dbReference type="PANTHER" id="PTHR46491:SF3">
    <property type="entry name" value="CDGSH IRON-SULFUR DOMAIN-CONTAINING PROTEIN 3, MITOCHONDRIAL"/>
    <property type="match status" value="1"/>
</dbReference>
<evidence type="ECO:0000313" key="6">
    <source>
        <dbReference type="EMBL" id="MDR9898314.1"/>
    </source>
</evidence>
<evidence type="ECO:0000256" key="1">
    <source>
        <dbReference type="ARBA" id="ARBA00022714"/>
    </source>
</evidence>
<keyword evidence="2" id="KW-0479">Metal-binding</keyword>
<dbReference type="Proteomes" id="UP000667802">
    <property type="component" value="Unassembled WGS sequence"/>
</dbReference>
<name>A0AAP5IDF5_9CYAN</name>
<dbReference type="InterPro" id="IPR018967">
    <property type="entry name" value="FeS-contain_CDGSH-typ"/>
</dbReference>
<dbReference type="InterPro" id="IPR042216">
    <property type="entry name" value="MitoNEET_CISD"/>
</dbReference>
<dbReference type="GO" id="GO:0051537">
    <property type="term" value="F:2 iron, 2 sulfur cluster binding"/>
    <property type="evidence" value="ECO:0007669"/>
    <property type="project" value="UniProtKB-KW"/>
</dbReference>
<keyword evidence="4" id="KW-0411">Iron-sulfur</keyword>
<protein>
    <submittedName>
        <fullName evidence="6">CDGSH iron-sulfur domain-containing protein</fullName>
    </submittedName>
</protein>
<feature type="domain" description="Iron-binding zinc finger CDGSH type" evidence="5">
    <location>
        <begin position="9"/>
        <end position="45"/>
    </location>
</feature>
<keyword evidence="1" id="KW-0001">2Fe-2S</keyword>
<proteinExistence type="predicted"/>
<evidence type="ECO:0000256" key="3">
    <source>
        <dbReference type="ARBA" id="ARBA00023004"/>
    </source>
</evidence>
<dbReference type="AlphaFoldDB" id="A0AAP5IDF5"/>